<accession>A0AAV4A5Q3</accession>
<keyword evidence="4" id="KW-1185">Reference proteome</keyword>
<protein>
    <submittedName>
        <fullName evidence="3">Cytochrome p450 subfamily 2 j19b</fullName>
    </submittedName>
</protein>
<dbReference type="GO" id="GO:0016705">
    <property type="term" value="F:oxidoreductase activity, acting on paired donors, with incorporation or reduction of molecular oxygen"/>
    <property type="evidence" value="ECO:0007669"/>
    <property type="project" value="InterPro"/>
</dbReference>
<dbReference type="EMBL" id="BLXT01003707">
    <property type="protein sequence ID" value="GFO03034.1"/>
    <property type="molecule type" value="Genomic_DNA"/>
</dbReference>
<proteinExistence type="inferred from homology"/>
<dbReference type="SUPFAM" id="SSF48264">
    <property type="entry name" value="Cytochrome P450"/>
    <property type="match status" value="1"/>
</dbReference>
<comment type="caution">
    <text evidence="3">The sequence shown here is derived from an EMBL/GenBank/DDBJ whole genome shotgun (WGS) entry which is preliminary data.</text>
</comment>
<dbReference type="GO" id="GO:0005506">
    <property type="term" value="F:iron ion binding"/>
    <property type="evidence" value="ECO:0007669"/>
    <property type="project" value="InterPro"/>
</dbReference>
<evidence type="ECO:0000256" key="2">
    <source>
        <dbReference type="SAM" id="MobiDB-lite"/>
    </source>
</evidence>
<evidence type="ECO:0000313" key="3">
    <source>
        <dbReference type="EMBL" id="GFO03034.1"/>
    </source>
</evidence>
<feature type="region of interest" description="Disordered" evidence="2">
    <location>
        <begin position="45"/>
        <end position="76"/>
    </location>
</feature>
<dbReference type="Proteomes" id="UP000735302">
    <property type="component" value="Unassembled WGS sequence"/>
</dbReference>
<feature type="non-terminal residue" evidence="3">
    <location>
        <position position="1"/>
    </location>
</feature>
<dbReference type="AlphaFoldDB" id="A0AAV4A5Q3"/>
<feature type="compositionally biased region" description="Basic and acidic residues" evidence="2">
    <location>
        <begin position="62"/>
        <end position="76"/>
    </location>
</feature>
<evidence type="ECO:0000313" key="4">
    <source>
        <dbReference type="Proteomes" id="UP000735302"/>
    </source>
</evidence>
<reference evidence="3 4" key="1">
    <citation type="journal article" date="2021" name="Elife">
        <title>Chloroplast acquisition without the gene transfer in kleptoplastic sea slugs, Plakobranchus ocellatus.</title>
        <authorList>
            <person name="Maeda T."/>
            <person name="Takahashi S."/>
            <person name="Yoshida T."/>
            <person name="Shimamura S."/>
            <person name="Takaki Y."/>
            <person name="Nagai Y."/>
            <person name="Toyoda A."/>
            <person name="Suzuki Y."/>
            <person name="Arimoto A."/>
            <person name="Ishii H."/>
            <person name="Satoh N."/>
            <person name="Nishiyama T."/>
            <person name="Hasebe M."/>
            <person name="Maruyama T."/>
            <person name="Minagawa J."/>
            <person name="Obokata J."/>
            <person name="Shigenobu S."/>
        </authorList>
    </citation>
    <scope>NUCLEOTIDE SEQUENCE [LARGE SCALE GENOMIC DNA]</scope>
</reference>
<evidence type="ECO:0000256" key="1">
    <source>
        <dbReference type="ARBA" id="ARBA00010617"/>
    </source>
</evidence>
<dbReference type="InterPro" id="IPR001128">
    <property type="entry name" value="Cyt_P450"/>
</dbReference>
<dbReference type="Pfam" id="PF00067">
    <property type="entry name" value="p450"/>
    <property type="match status" value="1"/>
</dbReference>
<sequence>TGDIFSVCFGSQIFVVINGYKLVKEALVKNAEFMSARPPVPQVEGSHLGTYFSPTEIGGGAKPEEVMEEKEEKAEA</sequence>
<name>A0AAV4A5Q3_9GAST</name>
<comment type="similarity">
    <text evidence="1">Belongs to the cytochrome P450 family.</text>
</comment>
<gene>
    <name evidence="3" type="ORF">PoB_002953900</name>
</gene>
<dbReference type="GO" id="GO:0020037">
    <property type="term" value="F:heme binding"/>
    <property type="evidence" value="ECO:0007669"/>
    <property type="project" value="InterPro"/>
</dbReference>
<dbReference type="GO" id="GO:0004497">
    <property type="term" value="F:monooxygenase activity"/>
    <property type="evidence" value="ECO:0007669"/>
    <property type="project" value="InterPro"/>
</dbReference>
<dbReference type="InterPro" id="IPR036396">
    <property type="entry name" value="Cyt_P450_sf"/>
</dbReference>
<dbReference type="Gene3D" id="1.10.630.10">
    <property type="entry name" value="Cytochrome P450"/>
    <property type="match status" value="1"/>
</dbReference>
<organism evidence="3 4">
    <name type="scientific">Plakobranchus ocellatus</name>
    <dbReference type="NCBI Taxonomy" id="259542"/>
    <lineage>
        <taxon>Eukaryota</taxon>
        <taxon>Metazoa</taxon>
        <taxon>Spiralia</taxon>
        <taxon>Lophotrochozoa</taxon>
        <taxon>Mollusca</taxon>
        <taxon>Gastropoda</taxon>
        <taxon>Heterobranchia</taxon>
        <taxon>Euthyneura</taxon>
        <taxon>Panpulmonata</taxon>
        <taxon>Sacoglossa</taxon>
        <taxon>Placobranchoidea</taxon>
        <taxon>Plakobranchidae</taxon>
        <taxon>Plakobranchus</taxon>
    </lineage>
</organism>